<reference evidence="2" key="1">
    <citation type="submission" date="2022-02" db="EMBL/GenBank/DDBJ databases">
        <title>Qipengyuania spongiae sp. nov., isolated from marine sponge.</title>
        <authorList>
            <person name="Li Z."/>
            <person name="Zhang M."/>
        </authorList>
    </citation>
    <scope>NUCLEOTIDE SEQUENCE</scope>
    <source>
        <strain evidence="2">PHS-Z21</strain>
    </source>
</reference>
<feature type="compositionally biased region" description="Pro residues" evidence="1">
    <location>
        <begin position="101"/>
        <end position="129"/>
    </location>
</feature>
<sequence length="168" mass="17528">MRPTIGAAILALLLTGCGEIQDRRTDASSPGEREVPPAPLLAAPATLDGAYRGAGIDGAPFDEPYGLALGANDREIWWTPRCAGHAIMYRIEGDRFMASAPEPPPSPSPPPAAGEPPPPPPPLICGIAPPPRLSEVVDVLLAGERIERTPENGIRISGGGRSVTLFSQ</sequence>
<dbReference type="PROSITE" id="PS51257">
    <property type="entry name" value="PROKAR_LIPOPROTEIN"/>
    <property type="match status" value="1"/>
</dbReference>
<feature type="region of interest" description="Disordered" evidence="1">
    <location>
        <begin position="97"/>
        <end position="129"/>
    </location>
</feature>
<dbReference type="EMBL" id="CP092471">
    <property type="protein sequence ID" value="UVI39706.1"/>
    <property type="molecule type" value="Genomic_DNA"/>
</dbReference>
<proteinExistence type="predicted"/>
<protein>
    <submittedName>
        <fullName evidence="2">Uncharacterized protein</fullName>
    </submittedName>
</protein>
<organism evidence="2 3">
    <name type="scientific">Qipengyuania spongiae</name>
    <dbReference type="NCBI Taxonomy" id="2909673"/>
    <lineage>
        <taxon>Bacteria</taxon>
        <taxon>Pseudomonadati</taxon>
        <taxon>Pseudomonadota</taxon>
        <taxon>Alphaproteobacteria</taxon>
        <taxon>Sphingomonadales</taxon>
        <taxon>Erythrobacteraceae</taxon>
        <taxon>Qipengyuania</taxon>
    </lineage>
</organism>
<name>A0ABY5T2X3_9SPHN</name>
<dbReference type="Proteomes" id="UP001065265">
    <property type="component" value="Chromosome"/>
</dbReference>
<gene>
    <name evidence="2" type="ORF">L1F33_01725</name>
</gene>
<evidence type="ECO:0000313" key="2">
    <source>
        <dbReference type="EMBL" id="UVI39706.1"/>
    </source>
</evidence>
<dbReference type="RefSeq" id="WP_265559329.1">
    <property type="nucleotide sequence ID" value="NZ_CP092471.1"/>
</dbReference>
<keyword evidence="3" id="KW-1185">Reference proteome</keyword>
<evidence type="ECO:0000313" key="3">
    <source>
        <dbReference type="Proteomes" id="UP001065265"/>
    </source>
</evidence>
<accession>A0ABY5T2X3</accession>
<evidence type="ECO:0000256" key="1">
    <source>
        <dbReference type="SAM" id="MobiDB-lite"/>
    </source>
</evidence>